<comment type="caution">
    <text evidence="10">Lacks conserved residue(s) required for the propagation of feature annotation.</text>
</comment>
<dbReference type="NCBIfam" id="TIGR02483">
    <property type="entry name" value="PFK_mixed"/>
    <property type="match status" value="1"/>
</dbReference>
<dbReference type="PRINTS" id="PR00476">
    <property type="entry name" value="PHFRCTKINASE"/>
</dbReference>
<dbReference type="RefSeq" id="WP_103114543.1">
    <property type="nucleotide sequence ID" value="NZ_PPFX01000006.1"/>
</dbReference>
<dbReference type="PIRSF" id="PIRSF000532">
    <property type="entry name" value="ATP_PFK_prok"/>
    <property type="match status" value="1"/>
</dbReference>
<comment type="pathway">
    <text evidence="3 10">Carbohydrate degradation; glycolysis; D-glyceraldehyde 3-phosphate and glycerone phosphate from D-glucose: step 3/4.</text>
</comment>
<evidence type="ECO:0000256" key="2">
    <source>
        <dbReference type="ARBA" id="ARBA00004496"/>
    </source>
</evidence>
<dbReference type="SUPFAM" id="SSF53784">
    <property type="entry name" value="Phosphofructokinase"/>
    <property type="match status" value="1"/>
</dbReference>
<feature type="binding site" evidence="10">
    <location>
        <position position="278"/>
    </location>
    <ligand>
        <name>substrate</name>
        <note>ligand shared between dimeric partners</note>
    </ligand>
</feature>
<dbReference type="InterPro" id="IPR022953">
    <property type="entry name" value="ATP_PFK"/>
</dbReference>
<feature type="binding site" evidence="10">
    <location>
        <begin position="74"/>
        <end position="75"/>
    </location>
    <ligand>
        <name>ATP</name>
        <dbReference type="ChEBI" id="CHEBI:30616"/>
    </ligand>
</feature>
<evidence type="ECO:0000256" key="5">
    <source>
        <dbReference type="ARBA" id="ARBA00022679"/>
    </source>
</evidence>
<feature type="binding site" evidence="10">
    <location>
        <begin position="114"/>
        <end position="117"/>
    </location>
    <ligand>
        <name>ATP</name>
        <dbReference type="ChEBI" id="CHEBI:30616"/>
    </ligand>
</feature>
<evidence type="ECO:0000256" key="9">
    <source>
        <dbReference type="ARBA" id="ARBA00023152"/>
    </source>
</evidence>
<keyword evidence="5 10" id="KW-0808">Transferase</keyword>
<dbReference type="Proteomes" id="UP000236340">
    <property type="component" value="Unassembled WGS sequence"/>
</dbReference>
<feature type="binding site" description="in other chain" evidence="10">
    <location>
        <begin position="284"/>
        <end position="287"/>
    </location>
    <ligand>
        <name>substrate</name>
        <note>ligand shared between dimeric partners</note>
    </ligand>
</feature>
<dbReference type="HAMAP" id="MF_01976">
    <property type="entry name" value="Phosphofructokinase_III"/>
    <property type="match status" value="1"/>
</dbReference>
<keyword evidence="9 10" id="KW-0324">Glycolysis</keyword>
<comment type="caution">
    <text evidence="12">The sequence shown here is derived from an EMBL/GenBank/DDBJ whole genome shotgun (WGS) entry which is preliminary data.</text>
</comment>
<feature type="binding site" evidence="10">
    <location>
        <position position="174"/>
    </location>
    <ligand>
        <name>substrate</name>
        <note>ligand shared between dimeric partners</note>
    </ligand>
</feature>
<dbReference type="UniPathway" id="UPA00109">
    <property type="reaction ID" value="UER00182"/>
</dbReference>
<dbReference type="InterPro" id="IPR035966">
    <property type="entry name" value="PKF_sf"/>
</dbReference>
<comment type="subunit">
    <text evidence="10">Homodimer or homotetramer.</text>
</comment>
<evidence type="ECO:0000313" key="12">
    <source>
        <dbReference type="EMBL" id="PNU21013.1"/>
    </source>
</evidence>
<feature type="binding site" description="in other chain" evidence="10">
    <location>
        <begin position="181"/>
        <end position="183"/>
    </location>
    <ligand>
        <name>substrate</name>
        <note>ligand shared between dimeric partners</note>
    </ligand>
</feature>
<dbReference type="GO" id="GO:0070095">
    <property type="term" value="F:fructose-6-phosphate binding"/>
    <property type="evidence" value="ECO:0007669"/>
    <property type="project" value="TreeGrafter"/>
</dbReference>
<evidence type="ECO:0000256" key="3">
    <source>
        <dbReference type="ARBA" id="ARBA00004679"/>
    </source>
</evidence>
<keyword evidence="6 10" id="KW-0479">Metal-binding</keyword>
<evidence type="ECO:0000256" key="4">
    <source>
        <dbReference type="ARBA" id="ARBA00022490"/>
    </source>
</evidence>
<dbReference type="GO" id="GO:0005524">
    <property type="term" value="F:ATP binding"/>
    <property type="evidence" value="ECO:0007669"/>
    <property type="project" value="UniProtKB-KW"/>
</dbReference>
<comment type="catalytic activity">
    <reaction evidence="10">
        <text>beta-D-fructose 6-phosphate + ATP = beta-D-fructose 1,6-bisphosphate + ADP + H(+)</text>
        <dbReference type="Rhea" id="RHEA:16109"/>
        <dbReference type="ChEBI" id="CHEBI:15378"/>
        <dbReference type="ChEBI" id="CHEBI:30616"/>
        <dbReference type="ChEBI" id="CHEBI:32966"/>
        <dbReference type="ChEBI" id="CHEBI:57634"/>
        <dbReference type="ChEBI" id="CHEBI:456216"/>
        <dbReference type="EC" id="2.7.1.11"/>
    </reaction>
</comment>
<accession>A0A2K2HCN4</accession>
<keyword evidence="7 10" id="KW-0418">Kinase</keyword>
<dbReference type="FunFam" id="3.40.50.460:FF:000002">
    <property type="entry name" value="ATP-dependent 6-phosphofructokinase"/>
    <property type="match status" value="1"/>
</dbReference>
<evidence type="ECO:0000256" key="1">
    <source>
        <dbReference type="ARBA" id="ARBA00001946"/>
    </source>
</evidence>
<dbReference type="OrthoDB" id="9802503at2"/>
<evidence type="ECO:0000256" key="10">
    <source>
        <dbReference type="HAMAP-Rule" id="MF_01976"/>
    </source>
</evidence>
<dbReference type="GO" id="GO:0047334">
    <property type="term" value="F:diphosphate-fructose-6-phosphate 1-phosphotransferase activity"/>
    <property type="evidence" value="ECO:0007669"/>
    <property type="project" value="InterPro"/>
</dbReference>
<feature type="binding site" description="in other chain" evidence="10">
    <location>
        <begin position="137"/>
        <end position="139"/>
    </location>
    <ligand>
        <name>substrate</name>
        <note>ligand shared between dimeric partners</note>
    </ligand>
</feature>
<keyword evidence="8 10" id="KW-0460">Magnesium</keyword>
<evidence type="ECO:0000256" key="7">
    <source>
        <dbReference type="ARBA" id="ARBA00022777"/>
    </source>
</evidence>
<dbReference type="GO" id="GO:0061621">
    <property type="term" value="P:canonical glycolysis"/>
    <property type="evidence" value="ECO:0007669"/>
    <property type="project" value="TreeGrafter"/>
</dbReference>
<keyword evidence="10" id="KW-0067">ATP-binding</keyword>
<comment type="cofactor">
    <cofactor evidence="1 10">
        <name>Mg(2+)</name>
        <dbReference type="ChEBI" id="CHEBI:18420"/>
    </cofactor>
</comment>
<keyword evidence="10" id="KW-0547">Nucleotide-binding</keyword>
<dbReference type="GO" id="GO:0006002">
    <property type="term" value="P:fructose 6-phosphate metabolic process"/>
    <property type="evidence" value="ECO:0007669"/>
    <property type="project" value="InterPro"/>
</dbReference>
<dbReference type="GO" id="GO:0046872">
    <property type="term" value="F:metal ion binding"/>
    <property type="evidence" value="ECO:0007669"/>
    <property type="project" value="UniProtKB-KW"/>
</dbReference>
<evidence type="ECO:0000256" key="8">
    <source>
        <dbReference type="ARBA" id="ARBA00022842"/>
    </source>
</evidence>
<dbReference type="PANTHER" id="PTHR13697">
    <property type="entry name" value="PHOSPHOFRUCTOKINASE"/>
    <property type="match status" value="1"/>
</dbReference>
<dbReference type="AlphaFoldDB" id="A0A2K2HCN4"/>
<dbReference type="GO" id="GO:0005945">
    <property type="term" value="C:6-phosphofructokinase complex"/>
    <property type="evidence" value="ECO:0007669"/>
    <property type="project" value="TreeGrafter"/>
</dbReference>
<dbReference type="PROSITE" id="PS00433">
    <property type="entry name" value="PHOSPHOFRUCTOKINASE"/>
    <property type="match status" value="1"/>
</dbReference>
<keyword evidence="4 10" id="KW-0963">Cytoplasm</keyword>
<dbReference type="EMBL" id="PPFX01000006">
    <property type="protein sequence ID" value="PNU21013.1"/>
    <property type="molecule type" value="Genomic_DNA"/>
</dbReference>
<dbReference type="NCBIfam" id="NF002872">
    <property type="entry name" value="PRK03202.1"/>
    <property type="match status" value="1"/>
</dbReference>
<evidence type="ECO:0000313" key="13">
    <source>
        <dbReference type="Proteomes" id="UP000236340"/>
    </source>
</evidence>
<feature type="active site" description="Proton acceptor" evidence="10">
    <location>
        <position position="139"/>
    </location>
</feature>
<dbReference type="InterPro" id="IPR000023">
    <property type="entry name" value="Phosphofructokinase_dom"/>
</dbReference>
<dbReference type="Pfam" id="PF00365">
    <property type="entry name" value="PFK"/>
    <property type="match status" value="1"/>
</dbReference>
<sequence>MKIAISTGGGDCPGLNAVIRGVVRSAIFRYGWEVIGIRDGLDGLVHGWEPIPLGLGQVKGILSRGGTIIGTTNKGNPFRYEVEENGTRVVHDLSARVLNNFRETGAEALIMVGGDGTLGIGRQLMDLGIPCVFVPKTIDCDVAATDSTFGYHTAVGIVTEALDRLHTTAESHRRAMVVEVMGRYAGWIALESGIAGSADVILLPEIPYDLDAVFNKLEGRKKLGRNFSVVVVAEGALPKEGSRTVAVAAETDGRAERLGGVGQVVAQQIEEGLGIETRTVVLGHVQRGGTPSHTDRILGSRFGVEAVELIRRGEFGRMVSLKGQQIVSVPVAEAIDNLRLVDPDGQLVATAEALGICCGR</sequence>
<dbReference type="GO" id="GO:0003872">
    <property type="term" value="F:6-phosphofructokinase activity"/>
    <property type="evidence" value="ECO:0007669"/>
    <property type="project" value="UniProtKB-UniRule"/>
</dbReference>
<reference evidence="12 13" key="1">
    <citation type="journal article" date="2018" name="Genome Announc.">
        <title>Genome Sequence of Geothermobacter sp. HR-1 Iron Reducer from the Loihi Seamount.</title>
        <authorList>
            <person name="Smith H."/>
            <person name="Abuyen K."/>
            <person name="Tremblay J."/>
            <person name="Savalia P."/>
            <person name="Perez-Rodriguez I."/>
            <person name="Emerson D."/>
            <person name="Tully B."/>
            <person name="Amend J."/>
        </authorList>
    </citation>
    <scope>NUCLEOTIDE SEQUENCE [LARGE SCALE GENOMIC DNA]</scope>
    <source>
        <strain evidence="12 13">HR-1</strain>
    </source>
</reference>
<feature type="binding site" evidence="10">
    <location>
        <position position="115"/>
    </location>
    <ligand>
        <name>Mg(2+)</name>
        <dbReference type="ChEBI" id="CHEBI:18420"/>
        <note>catalytic</note>
    </ligand>
</feature>
<gene>
    <name evidence="10" type="primary">pfkA</name>
    <name evidence="12" type="ORF">C2E25_04210</name>
</gene>
<feature type="site" description="Important for substrate specificity; cannot use PPi as phosphoryl donor" evidence="10">
    <location>
        <position position="116"/>
    </location>
</feature>
<comment type="function">
    <text evidence="10">Catalyzes the phosphorylation of D-fructose 6-phosphate to fructose 1,6-bisphosphate by ATP, the first committing step of glycolysis.</text>
</comment>
<dbReference type="InterPro" id="IPR012003">
    <property type="entry name" value="ATP_PFK_prok-type"/>
</dbReference>
<name>A0A2K2HCN4_9BACT</name>
<organism evidence="12 13">
    <name type="scientific">Geothermobacter hydrogeniphilus</name>
    <dbReference type="NCBI Taxonomy" id="1969733"/>
    <lineage>
        <taxon>Bacteria</taxon>
        <taxon>Pseudomonadati</taxon>
        <taxon>Thermodesulfobacteriota</taxon>
        <taxon>Desulfuromonadia</taxon>
        <taxon>Desulfuromonadales</taxon>
        <taxon>Geothermobacteraceae</taxon>
        <taxon>Geothermobacter</taxon>
    </lineage>
</organism>
<dbReference type="Gene3D" id="3.40.50.450">
    <property type="match status" value="1"/>
</dbReference>
<dbReference type="Gene3D" id="3.40.50.460">
    <property type="entry name" value="Phosphofructokinase domain"/>
    <property type="match status" value="1"/>
</dbReference>
<dbReference type="EC" id="2.7.1.11" evidence="10"/>
<feature type="binding site" evidence="10">
    <location>
        <position position="10"/>
    </location>
    <ligand>
        <name>ATP</name>
        <dbReference type="ChEBI" id="CHEBI:30616"/>
    </ligand>
</feature>
<dbReference type="InterPro" id="IPR015912">
    <property type="entry name" value="Phosphofructokinase_CS"/>
</dbReference>
<dbReference type="InterPro" id="IPR012829">
    <property type="entry name" value="Phosphofructokinase_III"/>
</dbReference>
<feature type="binding site" description="in other chain" evidence="10">
    <location>
        <position position="234"/>
    </location>
    <ligand>
        <name>substrate</name>
        <note>ligand shared between dimeric partners</note>
    </ligand>
</feature>
<dbReference type="GO" id="GO:0042802">
    <property type="term" value="F:identical protein binding"/>
    <property type="evidence" value="ECO:0007669"/>
    <property type="project" value="TreeGrafter"/>
</dbReference>
<feature type="domain" description="Phosphofructokinase" evidence="11">
    <location>
        <begin position="2"/>
        <end position="310"/>
    </location>
</feature>
<protein>
    <recommendedName>
        <fullName evidence="10">ATP-dependent 6-phosphofructokinase</fullName>
        <shortName evidence="10">ATP-PFK</shortName>
        <shortName evidence="10">Phosphofructokinase</shortName>
        <ecNumber evidence="10">2.7.1.11</ecNumber>
    </recommendedName>
    <alternativeName>
        <fullName evidence="10">Phosphohexokinase</fullName>
    </alternativeName>
</protein>
<dbReference type="GO" id="GO:0048029">
    <property type="term" value="F:monosaccharide binding"/>
    <property type="evidence" value="ECO:0007669"/>
    <property type="project" value="TreeGrafter"/>
</dbReference>
<dbReference type="PANTHER" id="PTHR13697:SF52">
    <property type="entry name" value="ATP-DEPENDENT 6-PHOSPHOFRUCTOKINASE 3"/>
    <property type="match status" value="1"/>
</dbReference>
<evidence type="ECO:0000256" key="6">
    <source>
        <dbReference type="ARBA" id="ARBA00022723"/>
    </source>
</evidence>
<evidence type="ECO:0000259" key="11">
    <source>
        <dbReference type="Pfam" id="PF00365"/>
    </source>
</evidence>
<comment type="similarity">
    <text evidence="10">Belongs to the phosphofructokinase type A (PFKA) family. Mixed-substrate PFK group III subfamily.</text>
</comment>
<proteinExistence type="inferred from homology"/>
<dbReference type="GO" id="GO:0016208">
    <property type="term" value="F:AMP binding"/>
    <property type="evidence" value="ECO:0007669"/>
    <property type="project" value="TreeGrafter"/>
</dbReference>
<comment type="subcellular location">
    <subcellularLocation>
        <location evidence="2 10">Cytoplasm</location>
    </subcellularLocation>
</comment>
<dbReference type="GO" id="GO:0030388">
    <property type="term" value="P:fructose 1,6-bisphosphate metabolic process"/>
    <property type="evidence" value="ECO:0007669"/>
    <property type="project" value="TreeGrafter"/>
</dbReference>